<dbReference type="EMBL" id="CP137624">
    <property type="protein sequence ID" value="WPK12869.1"/>
    <property type="molecule type" value="Genomic_DNA"/>
</dbReference>
<dbReference type="RefSeq" id="WP_319837537.1">
    <property type="nucleotide sequence ID" value="NZ_CP137624.1"/>
</dbReference>
<organism evidence="5 6">
    <name type="scientific">Lysinibacillus louembei</name>
    <dbReference type="NCBI Taxonomy" id="1470088"/>
    <lineage>
        <taxon>Bacteria</taxon>
        <taxon>Bacillati</taxon>
        <taxon>Bacillota</taxon>
        <taxon>Bacilli</taxon>
        <taxon>Bacillales</taxon>
        <taxon>Bacillaceae</taxon>
        <taxon>Lysinibacillus</taxon>
    </lineage>
</organism>
<sequence>MIQCKNILKKYRGKEILKDVSFQIEEHKIVGLIGRNGAGKSTLLNILAGHSRPTAGQVSIYQDSPLSLAAATNTIFIEEGMTFAANSNIEQIFKTASRFYPNWQQELAEKLLHYVGISDKSFPSSLSKGQRSSFHLIYGLAARCAITLLDEPMNGMDEAIRSDMYRAILKEYIAYPRTIIISSHHLQEIEHLIEEILLIHYGQVVVHQAVEEMQQYAVRIVGQPEQLAPYRAHALFEGNRELIIEKKYFEESSTIQWEHISASEACKYVTANTTGGIDDVFE</sequence>
<dbReference type="SUPFAM" id="SSF52540">
    <property type="entry name" value="P-loop containing nucleoside triphosphate hydrolases"/>
    <property type="match status" value="1"/>
</dbReference>
<dbReference type="InterPro" id="IPR051782">
    <property type="entry name" value="ABC_Transporter_VariousFunc"/>
</dbReference>
<evidence type="ECO:0000313" key="5">
    <source>
        <dbReference type="EMBL" id="WPK12869.1"/>
    </source>
</evidence>
<evidence type="ECO:0000313" key="6">
    <source>
        <dbReference type="Proteomes" id="UP001322664"/>
    </source>
</evidence>
<gene>
    <name evidence="5" type="ORF">R6U77_03955</name>
</gene>
<dbReference type="Pfam" id="PF00005">
    <property type="entry name" value="ABC_tran"/>
    <property type="match status" value="1"/>
</dbReference>
<protein>
    <submittedName>
        <fullName evidence="5">ABC transporter ATP-binding protein</fullName>
    </submittedName>
</protein>
<keyword evidence="2" id="KW-0547">Nucleotide-binding</keyword>
<feature type="domain" description="ABC transporter" evidence="4">
    <location>
        <begin position="2"/>
        <end position="226"/>
    </location>
</feature>
<keyword evidence="1" id="KW-0813">Transport</keyword>
<evidence type="ECO:0000256" key="1">
    <source>
        <dbReference type="ARBA" id="ARBA00022448"/>
    </source>
</evidence>
<keyword evidence="6" id="KW-1185">Reference proteome</keyword>
<dbReference type="PANTHER" id="PTHR42939">
    <property type="entry name" value="ABC TRANSPORTER ATP-BINDING PROTEIN ALBC-RELATED"/>
    <property type="match status" value="1"/>
</dbReference>
<accession>A0ABZ0RZQ6</accession>
<dbReference type="PANTHER" id="PTHR42939:SF1">
    <property type="entry name" value="ABC TRANSPORTER ATP-BINDING PROTEIN ALBC-RELATED"/>
    <property type="match status" value="1"/>
</dbReference>
<name>A0ABZ0RZQ6_9BACI</name>
<dbReference type="InterPro" id="IPR003439">
    <property type="entry name" value="ABC_transporter-like_ATP-bd"/>
</dbReference>
<reference evidence="5 6" key="1">
    <citation type="submission" date="2023-09" db="EMBL/GenBank/DDBJ databases">
        <authorList>
            <person name="Page C.A."/>
            <person name="Perez-Diaz I.M."/>
        </authorList>
    </citation>
    <scope>NUCLEOTIDE SEQUENCE [LARGE SCALE GENOMIC DNA]</scope>
    <source>
        <strain evidence="5 6">Ll15</strain>
    </source>
</reference>
<dbReference type="GO" id="GO:0005524">
    <property type="term" value="F:ATP binding"/>
    <property type="evidence" value="ECO:0007669"/>
    <property type="project" value="UniProtKB-KW"/>
</dbReference>
<evidence type="ECO:0000259" key="4">
    <source>
        <dbReference type="PROSITE" id="PS50893"/>
    </source>
</evidence>
<dbReference type="Gene3D" id="3.40.50.300">
    <property type="entry name" value="P-loop containing nucleotide triphosphate hydrolases"/>
    <property type="match status" value="1"/>
</dbReference>
<evidence type="ECO:0000256" key="3">
    <source>
        <dbReference type="ARBA" id="ARBA00022840"/>
    </source>
</evidence>
<dbReference type="InterPro" id="IPR003593">
    <property type="entry name" value="AAA+_ATPase"/>
</dbReference>
<evidence type="ECO:0000256" key="2">
    <source>
        <dbReference type="ARBA" id="ARBA00022741"/>
    </source>
</evidence>
<keyword evidence="3 5" id="KW-0067">ATP-binding</keyword>
<dbReference type="PROSITE" id="PS50893">
    <property type="entry name" value="ABC_TRANSPORTER_2"/>
    <property type="match status" value="1"/>
</dbReference>
<dbReference type="InterPro" id="IPR027417">
    <property type="entry name" value="P-loop_NTPase"/>
</dbReference>
<dbReference type="Proteomes" id="UP001322664">
    <property type="component" value="Chromosome"/>
</dbReference>
<dbReference type="SMART" id="SM00382">
    <property type="entry name" value="AAA"/>
    <property type="match status" value="1"/>
</dbReference>
<proteinExistence type="predicted"/>